<dbReference type="Gene3D" id="1.10.357.10">
    <property type="entry name" value="Tetracycline Repressor, domain 2"/>
    <property type="match status" value="1"/>
</dbReference>
<feature type="domain" description="HTH tetR-type" evidence="5">
    <location>
        <begin position="14"/>
        <end position="74"/>
    </location>
</feature>
<dbReference type="RefSeq" id="WP_073101935.1">
    <property type="nucleotide sequence ID" value="NZ_FQXE01000002.1"/>
</dbReference>
<proteinExistence type="predicted"/>
<evidence type="ECO:0000256" key="3">
    <source>
        <dbReference type="ARBA" id="ARBA00023163"/>
    </source>
</evidence>
<evidence type="ECO:0000256" key="1">
    <source>
        <dbReference type="ARBA" id="ARBA00023015"/>
    </source>
</evidence>
<evidence type="ECO:0000313" key="6">
    <source>
        <dbReference type="EMBL" id="SHH14071.1"/>
    </source>
</evidence>
<feature type="DNA-binding region" description="H-T-H motif" evidence="4">
    <location>
        <begin position="37"/>
        <end position="56"/>
    </location>
</feature>
<dbReference type="GO" id="GO:0000976">
    <property type="term" value="F:transcription cis-regulatory region binding"/>
    <property type="evidence" value="ECO:0007669"/>
    <property type="project" value="TreeGrafter"/>
</dbReference>
<dbReference type="InterPro" id="IPR050109">
    <property type="entry name" value="HTH-type_TetR-like_transc_reg"/>
</dbReference>
<dbReference type="Gene3D" id="1.10.10.60">
    <property type="entry name" value="Homeodomain-like"/>
    <property type="match status" value="1"/>
</dbReference>
<name>A0A1M5QJM5_9BURK</name>
<dbReference type="InterPro" id="IPR009057">
    <property type="entry name" value="Homeodomain-like_sf"/>
</dbReference>
<accession>A0A1M5QJM5</accession>
<gene>
    <name evidence="6" type="ORF">SAMN04488135_102294</name>
</gene>
<dbReference type="InterPro" id="IPR011075">
    <property type="entry name" value="TetR_C"/>
</dbReference>
<dbReference type="GO" id="GO:0003700">
    <property type="term" value="F:DNA-binding transcription factor activity"/>
    <property type="evidence" value="ECO:0007669"/>
    <property type="project" value="TreeGrafter"/>
</dbReference>
<dbReference type="SUPFAM" id="SSF48498">
    <property type="entry name" value="Tetracyclin repressor-like, C-terminal domain"/>
    <property type="match status" value="1"/>
</dbReference>
<dbReference type="InterPro" id="IPR036271">
    <property type="entry name" value="Tet_transcr_reg_TetR-rel_C_sf"/>
</dbReference>
<dbReference type="EMBL" id="FQXE01000002">
    <property type="protein sequence ID" value="SHH14071.1"/>
    <property type="molecule type" value="Genomic_DNA"/>
</dbReference>
<evidence type="ECO:0000256" key="2">
    <source>
        <dbReference type="ARBA" id="ARBA00023125"/>
    </source>
</evidence>
<dbReference type="STRING" id="658167.SAMN04488135_102294"/>
<dbReference type="PANTHER" id="PTHR30055">
    <property type="entry name" value="HTH-TYPE TRANSCRIPTIONAL REGULATOR RUTR"/>
    <property type="match status" value="1"/>
</dbReference>
<dbReference type="OrthoDB" id="9796019at2"/>
<protein>
    <submittedName>
        <fullName evidence="6">Transcriptional regulator, TetR family</fullName>
    </submittedName>
</protein>
<keyword evidence="1" id="KW-0805">Transcription regulation</keyword>
<dbReference type="PANTHER" id="PTHR30055:SF148">
    <property type="entry name" value="TETR-FAMILY TRANSCRIPTIONAL REGULATOR"/>
    <property type="match status" value="1"/>
</dbReference>
<dbReference type="PROSITE" id="PS50977">
    <property type="entry name" value="HTH_TETR_2"/>
    <property type="match status" value="1"/>
</dbReference>
<dbReference type="Proteomes" id="UP000184226">
    <property type="component" value="Unassembled WGS sequence"/>
</dbReference>
<dbReference type="Pfam" id="PF16859">
    <property type="entry name" value="TetR_C_11"/>
    <property type="match status" value="1"/>
</dbReference>
<dbReference type="AlphaFoldDB" id="A0A1M5QJM5"/>
<evidence type="ECO:0000256" key="4">
    <source>
        <dbReference type="PROSITE-ProRule" id="PRU00335"/>
    </source>
</evidence>
<dbReference type="SUPFAM" id="SSF46689">
    <property type="entry name" value="Homeodomain-like"/>
    <property type="match status" value="1"/>
</dbReference>
<dbReference type="Pfam" id="PF00440">
    <property type="entry name" value="TetR_N"/>
    <property type="match status" value="1"/>
</dbReference>
<keyword evidence="3" id="KW-0804">Transcription</keyword>
<evidence type="ECO:0000313" key="7">
    <source>
        <dbReference type="Proteomes" id="UP000184226"/>
    </source>
</evidence>
<reference evidence="6 7" key="1">
    <citation type="submission" date="2016-11" db="EMBL/GenBank/DDBJ databases">
        <authorList>
            <person name="Jaros S."/>
            <person name="Januszkiewicz K."/>
            <person name="Wedrychowicz H."/>
        </authorList>
    </citation>
    <scope>NUCLEOTIDE SEQUENCE [LARGE SCALE GENOMIC DNA]</scope>
    <source>
        <strain evidence="6 7">CGMCC 1.10190</strain>
    </source>
</reference>
<organism evidence="6 7">
    <name type="scientific">Pollutimonas bauzanensis</name>
    <dbReference type="NCBI Taxonomy" id="658167"/>
    <lineage>
        <taxon>Bacteria</taxon>
        <taxon>Pseudomonadati</taxon>
        <taxon>Pseudomonadota</taxon>
        <taxon>Betaproteobacteria</taxon>
        <taxon>Burkholderiales</taxon>
        <taxon>Alcaligenaceae</taxon>
        <taxon>Pollutimonas</taxon>
    </lineage>
</organism>
<evidence type="ECO:0000259" key="5">
    <source>
        <dbReference type="PROSITE" id="PS50977"/>
    </source>
</evidence>
<sequence length="197" mass="21656">MRTSSTVKTRRRGADLERAIIEVAWAELLDRGYAGLTMEAVAAGALTSRSVLARRWDGKAALALAAIRHQLAKHPLAVPDRGNLRTELLEYLDRVSDLAAIIGAIFSLLSNGAFSETYASPQELRQALNGDRTDSLALILRRAADRHEIDPAKLSPPIETLLNDLIRHHILMNRSAPPKDLRAAWVDAIFLPLVRTG</sequence>
<dbReference type="InterPro" id="IPR001647">
    <property type="entry name" value="HTH_TetR"/>
</dbReference>
<keyword evidence="7" id="KW-1185">Reference proteome</keyword>
<keyword evidence="2 4" id="KW-0238">DNA-binding</keyword>